<keyword evidence="7 9" id="KW-0378">Hydrolase</keyword>
<dbReference type="SUPFAM" id="SSF52141">
    <property type="entry name" value="Uracil-DNA glycosylase-like"/>
    <property type="match status" value="1"/>
</dbReference>
<comment type="similarity">
    <text evidence="3 9 11">Belongs to the uracil-DNA glycosylase (UDG) superfamily. UNG family.</text>
</comment>
<dbReference type="NCBIfam" id="NF003591">
    <property type="entry name" value="PRK05254.1-4"/>
    <property type="match status" value="1"/>
</dbReference>
<dbReference type="NCBIfam" id="NF003592">
    <property type="entry name" value="PRK05254.1-5"/>
    <property type="match status" value="1"/>
</dbReference>
<gene>
    <name evidence="9" type="primary">ung</name>
    <name evidence="13" type="ORF">IX84_19515</name>
</gene>
<dbReference type="GO" id="GO:0005737">
    <property type="term" value="C:cytoplasm"/>
    <property type="evidence" value="ECO:0007669"/>
    <property type="project" value="UniProtKB-SubCell"/>
</dbReference>
<dbReference type="RefSeq" id="WP_044224158.1">
    <property type="nucleotide sequence ID" value="NZ_CAKZLC010000168.1"/>
</dbReference>
<dbReference type="SMART" id="SM00986">
    <property type="entry name" value="UDG"/>
    <property type="match status" value="1"/>
</dbReference>
<dbReference type="Pfam" id="PF03167">
    <property type="entry name" value="UDG"/>
    <property type="match status" value="1"/>
</dbReference>
<dbReference type="FunFam" id="3.40.470.10:FF:000001">
    <property type="entry name" value="Uracil-DNA glycosylase"/>
    <property type="match status" value="1"/>
</dbReference>
<name>A0A098S2U7_9BACT</name>
<evidence type="ECO:0000256" key="3">
    <source>
        <dbReference type="ARBA" id="ARBA00008184"/>
    </source>
</evidence>
<evidence type="ECO:0000259" key="12">
    <source>
        <dbReference type="SMART" id="SM00986"/>
    </source>
</evidence>
<evidence type="ECO:0000256" key="6">
    <source>
        <dbReference type="ARBA" id="ARBA00022763"/>
    </source>
</evidence>
<evidence type="ECO:0000256" key="4">
    <source>
        <dbReference type="ARBA" id="ARBA00012030"/>
    </source>
</evidence>
<evidence type="ECO:0000313" key="14">
    <source>
        <dbReference type="Proteomes" id="UP000029736"/>
    </source>
</evidence>
<dbReference type="NCBIfam" id="NF003588">
    <property type="entry name" value="PRK05254.1-1"/>
    <property type="match status" value="1"/>
</dbReference>
<feature type="domain" description="Uracil-DNA glycosylase-like" evidence="12">
    <location>
        <begin position="52"/>
        <end position="211"/>
    </location>
</feature>
<comment type="caution">
    <text evidence="13">The sequence shown here is derived from an EMBL/GenBank/DDBJ whole genome shotgun (WGS) entry which is preliminary data.</text>
</comment>
<dbReference type="InterPro" id="IPR036895">
    <property type="entry name" value="Uracil-DNA_glycosylase-like_sf"/>
</dbReference>
<comment type="function">
    <text evidence="2 9 11">Excises uracil residues from the DNA which can arise as a result of misincorporation of dUMP residues by DNA polymerase or due to deamination of cytosine.</text>
</comment>
<accession>A0A098S2U7</accession>
<evidence type="ECO:0000256" key="9">
    <source>
        <dbReference type="HAMAP-Rule" id="MF_00148"/>
    </source>
</evidence>
<sequence length="225" mass="24967">MSQVKIEESWKAVLEQEFQQPYFQSIATFLKKEKAAGKKIYPPGSLIFNAFNTTPFDKVKVVILGQDPYHNPGEAMGLSFSVPKGVRVPPSLRNIYKELQSDLGIAPPSHGDLTAWAAQGVFLLNAMLTVEHKTAGAHQKIGWQDFTDAVIRKLSEKREGLVFMLWGGFARKKKTLIDADKHLVLEAAHPSPLAGGAYFGSAHFSKANEYLKSKGKNPVDWRISE</sequence>
<dbReference type="InterPro" id="IPR005122">
    <property type="entry name" value="Uracil-DNA_glycosylase-like"/>
</dbReference>
<comment type="catalytic activity">
    <reaction evidence="1 9 11">
        <text>Hydrolyzes single-stranded DNA or mismatched double-stranded DNA and polynucleotides, releasing free uracil.</text>
        <dbReference type="EC" id="3.2.2.27"/>
    </reaction>
</comment>
<dbReference type="STRING" id="1524460.IX84_19515"/>
<keyword evidence="6 9" id="KW-0227">DNA damage</keyword>
<dbReference type="PANTHER" id="PTHR11264">
    <property type="entry name" value="URACIL-DNA GLYCOSYLASE"/>
    <property type="match status" value="1"/>
</dbReference>
<dbReference type="PROSITE" id="PS00130">
    <property type="entry name" value="U_DNA_GLYCOSYLASE"/>
    <property type="match status" value="1"/>
</dbReference>
<feature type="active site" description="Proton acceptor" evidence="9 10">
    <location>
        <position position="67"/>
    </location>
</feature>
<dbReference type="SMART" id="SM00987">
    <property type="entry name" value="UreE_C"/>
    <property type="match status" value="1"/>
</dbReference>
<evidence type="ECO:0000256" key="1">
    <source>
        <dbReference type="ARBA" id="ARBA00001400"/>
    </source>
</evidence>
<dbReference type="AlphaFoldDB" id="A0A098S2U7"/>
<dbReference type="EC" id="3.2.2.27" evidence="4 9"/>
<dbReference type="GO" id="GO:0004844">
    <property type="term" value="F:uracil DNA N-glycosylase activity"/>
    <property type="evidence" value="ECO:0007669"/>
    <property type="project" value="UniProtKB-UniRule"/>
</dbReference>
<dbReference type="NCBIfam" id="TIGR00628">
    <property type="entry name" value="ung"/>
    <property type="match status" value="1"/>
</dbReference>
<dbReference type="NCBIfam" id="NF003589">
    <property type="entry name" value="PRK05254.1-2"/>
    <property type="match status" value="1"/>
</dbReference>
<evidence type="ECO:0000256" key="10">
    <source>
        <dbReference type="PROSITE-ProRule" id="PRU10072"/>
    </source>
</evidence>
<dbReference type="OrthoDB" id="9804372at2"/>
<reference evidence="13 14" key="1">
    <citation type="journal article" date="2014" name="Int. J. Syst. Evol. Microbiol.">
        <title>Phaeodactylibacter xiamenensis gen. nov., sp. nov., a member of the family Saprospiraceae isolated from the marine alga Phaeodactylum tricornutum.</title>
        <authorList>
            <person name="Chen Z.Jr."/>
            <person name="Lei X."/>
            <person name="Lai Q."/>
            <person name="Li Y."/>
            <person name="Zhang B."/>
            <person name="Zhang J."/>
            <person name="Zhang H."/>
            <person name="Yang L."/>
            <person name="Zheng W."/>
            <person name="Tian Y."/>
            <person name="Yu Z."/>
            <person name="Xu H.Jr."/>
            <person name="Zheng T."/>
        </authorList>
    </citation>
    <scope>NUCLEOTIDE SEQUENCE [LARGE SCALE GENOMIC DNA]</scope>
    <source>
        <strain evidence="13 14">KD52</strain>
    </source>
</reference>
<dbReference type="GO" id="GO:0097510">
    <property type="term" value="P:base-excision repair, AP site formation via deaminated base removal"/>
    <property type="evidence" value="ECO:0007669"/>
    <property type="project" value="TreeGrafter"/>
</dbReference>
<dbReference type="InterPro" id="IPR018085">
    <property type="entry name" value="Ura-DNA_Glyclase_AS"/>
</dbReference>
<dbReference type="PANTHER" id="PTHR11264:SF0">
    <property type="entry name" value="URACIL-DNA GLYCOSYLASE"/>
    <property type="match status" value="1"/>
</dbReference>
<evidence type="ECO:0000256" key="2">
    <source>
        <dbReference type="ARBA" id="ARBA00002631"/>
    </source>
</evidence>
<keyword evidence="14" id="KW-1185">Reference proteome</keyword>
<comment type="subcellular location">
    <subcellularLocation>
        <location evidence="9">Cytoplasm</location>
    </subcellularLocation>
</comment>
<evidence type="ECO:0000256" key="5">
    <source>
        <dbReference type="ARBA" id="ARBA00018429"/>
    </source>
</evidence>
<keyword evidence="8 9" id="KW-0234">DNA repair</keyword>
<dbReference type="Proteomes" id="UP000029736">
    <property type="component" value="Unassembled WGS sequence"/>
</dbReference>
<keyword evidence="9" id="KW-0963">Cytoplasm</keyword>
<dbReference type="InterPro" id="IPR002043">
    <property type="entry name" value="UDG_fam1"/>
</dbReference>
<evidence type="ECO:0000256" key="8">
    <source>
        <dbReference type="ARBA" id="ARBA00023204"/>
    </source>
</evidence>
<dbReference type="Gene3D" id="3.40.470.10">
    <property type="entry name" value="Uracil-DNA glycosylase-like domain"/>
    <property type="match status" value="1"/>
</dbReference>
<evidence type="ECO:0000313" key="13">
    <source>
        <dbReference type="EMBL" id="KGE86674.1"/>
    </source>
</evidence>
<evidence type="ECO:0000256" key="7">
    <source>
        <dbReference type="ARBA" id="ARBA00022801"/>
    </source>
</evidence>
<proteinExistence type="inferred from homology"/>
<organism evidence="13 14">
    <name type="scientific">Phaeodactylibacter xiamenensis</name>
    <dbReference type="NCBI Taxonomy" id="1524460"/>
    <lineage>
        <taxon>Bacteria</taxon>
        <taxon>Pseudomonadati</taxon>
        <taxon>Bacteroidota</taxon>
        <taxon>Saprospiria</taxon>
        <taxon>Saprospirales</taxon>
        <taxon>Haliscomenobacteraceae</taxon>
        <taxon>Phaeodactylibacter</taxon>
    </lineage>
</organism>
<dbReference type="EMBL" id="JPOS01000075">
    <property type="protein sequence ID" value="KGE86674.1"/>
    <property type="molecule type" value="Genomic_DNA"/>
</dbReference>
<dbReference type="HAMAP" id="MF_00148">
    <property type="entry name" value="UDG"/>
    <property type="match status" value="1"/>
</dbReference>
<dbReference type="CDD" id="cd10027">
    <property type="entry name" value="UDG-F1-like"/>
    <property type="match status" value="1"/>
</dbReference>
<protein>
    <recommendedName>
        <fullName evidence="5 9">Uracil-DNA glycosylase</fullName>
        <shortName evidence="9">UDG</shortName>
        <ecNumber evidence="4 9">3.2.2.27</ecNumber>
    </recommendedName>
</protein>
<evidence type="ECO:0000256" key="11">
    <source>
        <dbReference type="RuleBase" id="RU003780"/>
    </source>
</evidence>